<accession>A0A1G5VQ82</accession>
<dbReference type="InterPro" id="IPR013762">
    <property type="entry name" value="Integrase-like_cat_sf"/>
</dbReference>
<dbReference type="GO" id="GO:0006310">
    <property type="term" value="P:DNA recombination"/>
    <property type="evidence" value="ECO:0007669"/>
    <property type="project" value="UniProtKB-KW"/>
</dbReference>
<dbReference type="InterPro" id="IPR002104">
    <property type="entry name" value="Integrase_catalytic"/>
</dbReference>
<evidence type="ECO:0000313" key="8">
    <source>
        <dbReference type="Proteomes" id="UP000199689"/>
    </source>
</evidence>
<dbReference type="Pfam" id="PF00589">
    <property type="entry name" value="Phage_integrase"/>
    <property type="match status" value="1"/>
</dbReference>
<evidence type="ECO:0000256" key="1">
    <source>
        <dbReference type="ARBA" id="ARBA00022908"/>
    </source>
</evidence>
<dbReference type="InterPro" id="IPR052925">
    <property type="entry name" value="Phage_Integrase-like_Recomb"/>
</dbReference>
<keyword evidence="2 4" id="KW-0238">DNA-binding</keyword>
<dbReference type="OrthoDB" id="9815875at2"/>
<evidence type="ECO:0000256" key="4">
    <source>
        <dbReference type="PROSITE-ProRule" id="PRU01248"/>
    </source>
</evidence>
<dbReference type="PANTHER" id="PTHR34605">
    <property type="entry name" value="PHAGE_INTEGRASE DOMAIN-CONTAINING PROTEIN"/>
    <property type="match status" value="1"/>
</dbReference>
<dbReference type="InterPro" id="IPR010998">
    <property type="entry name" value="Integrase_recombinase_N"/>
</dbReference>
<dbReference type="InterPro" id="IPR004107">
    <property type="entry name" value="Integrase_SAM-like_N"/>
</dbReference>
<keyword evidence="3" id="KW-0233">DNA recombination</keyword>
<dbReference type="Gene3D" id="1.10.150.130">
    <property type="match status" value="1"/>
</dbReference>
<dbReference type="SUPFAM" id="SSF47823">
    <property type="entry name" value="lambda integrase-like, N-terminal domain"/>
    <property type="match status" value="1"/>
</dbReference>
<evidence type="ECO:0000256" key="2">
    <source>
        <dbReference type="ARBA" id="ARBA00023125"/>
    </source>
</evidence>
<dbReference type="PROSITE" id="PS51898">
    <property type="entry name" value="TYR_RECOMBINASE"/>
    <property type="match status" value="1"/>
</dbReference>
<dbReference type="CDD" id="cd00799">
    <property type="entry name" value="INT_Cre_C"/>
    <property type="match status" value="1"/>
</dbReference>
<dbReference type="RefSeq" id="WP_091364128.1">
    <property type="nucleotide sequence ID" value="NZ_CALJSX010000044.1"/>
</dbReference>
<keyword evidence="8" id="KW-1185">Reference proteome</keyword>
<dbReference type="AlphaFoldDB" id="A0A1G5VQ82"/>
<protein>
    <submittedName>
        <fullName evidence="7">Site-specific recombinase XerD</fullName>
    </submittedName>
</protein>
<name>A0A1G5VQ82_9FIRM</name>
<evidence type="ECO:0000256" key="3">
    <source>
        <dbReference type="ARBA" id="ARBA00023172"/>
    </source>
</evidence>
<proteinExistence type="predicted"/>
<reference evidence="7 8" key="1">
    <citation type="submission" date="2016-10" db="EMBL/GenBank/DDBJ databases">
        <authorList>
            <person name="de Groot N.N."/>
        </authorList>
    </citation>
    <scope>NUCLEOTIDE SEQUENCE [LARGE SCALE GENOMIC DNA]</scope>
    <source>
        <strain evidence="7 8">DSM 15230</strain>
    </source>
</reference>
<feature type="domain" description="Core-binding (CB)" evidence="6">
    <location>
        <begin position="16"/>
        <end position="98"/>
    </location>
</feature>
<dbReference type="STRING" id="209880.SAMN02910343_00816"/>
<dbReference type="EMBL" id="FMXA01000008">
    <property type="protein sequence ID" value="SDA48051.1"/>
    <property type="molecule type" value="Genomic_DNA"/>
</dbReference>
<evidence type="ECO:0000259" key="5">
    <source>
        <dbReference type="PROSITE" id="PS51898"/>
    </source>
</evidence>
<dbReference type="PROSITE" id="PS51900">
    <property type="entry name" value="CB"/>
    <property type="match status" value="1"/>
</dbReference>
<organism evidence="7 8">
    <name type="scientific">Allisonella histaminiformans</name>
    <dbReference type="NCBI Taxonomy" id="209880"/>
    <lineage>
        <taxon>Bacteria</taxon>
        <taxon>Bacillati</taxon>
        <taxon>Bacillota</taxon>
        <taxon>Negativicutes</taxon>
        <taxon>Veillonellales</taxon>
        <taxon>Veillonellaceae</taxon>
        <taxon>Allisonella</taxon>
    </lineage>
</organism>
<evidence type="ECO:0000259" key="6">
    <source>
        <dbReference type="PROSITE" id="PS51900"/>
    </source>
</evidence>
<dbReference type="GO" id="GO:0003677">
    <property type="term" value="F:DNA binding"/>
    <property type="evidence" value="ECO:0007669"/>
    <property type="project" value="UniProtKB-UniRule"/>
</dbReference>
<dbReference type="Proteomes" id="UP000199689">
    <property type="component" value="Unassembled WGS sequence"/>
</dbReference>
<dbReference type="Gene3D" id="1.10.443.10">
    <property type="entry name" value="Intergrase catalytic core"/>
    <property type="match status" value="1"/>
</dbReference>
<dbReference type="GeneID" id="87755846"/>
<keyword evidence="1" id="KW-0229">DNA integration</keyword>
<dbReference type="Pfam" id="PF02899">
    <property type="entry name" value="Phage_int_SAM_1"/>
    <property type="match status" value="1"/>
</dbReference>
<dbReference type="SUPFAM" id="SSF56349">
    <property type="entry name" value="DNA breaking-rejoining enzymes"/>
    <property type="match status" value="1"/>
</dbReference>
<dbReference type="PANTHER" id="PTHR34605:SF4">
    <property type="entry name" value="DNA ADENINE METHYLTRANSFERASE"/>
    <property type="match status" value="1"/>
</dbReference>
<evidence type="ECO:0000313" key="7">
    <source>
        <dbReference type="EMBL" id="SDA48051.1"/>
    </source>
</evidence>
<dbReference type="InterPro" id="IPR011010">
    <property type="entry name" value="DNA_brk_join_enz"/>
</dbReference>
<feature type="domain" description="Tyr recombinase" evidence="5">
    <location>
        <begin position="126"/>
        <end position="322"/>
    </location>
</feature>
<gene>
    <name evidence="7" type="ORF">SAMN02910343_00816</name>
</gene>
<dbReference type="InterPro" id="IPR044068">
    <property type="entry name" value="CB"/>
</dbReference>
<sequence>MSESNHFYIRDFTKHRNLDGLSDKSLETLADSKAESTIDSYESDWNDFCDWCRYHKQSAFPASAETVVNYINDLADYAKASTIRRRISAISENYNAAGPDYKNPCREWIVKEALVGLSRKKGIAQKGKTPIYWEDMEKMVESMDLKNITEVRDKAILLMGFMGAFRRSELVGLDVEDLSFFPQGMIVSIRQSKTDQMGQGQQLGIPYLEDKHMCAVLAVKEWISKAELSTGPLFRRILKSGVPATNRLSDKTVNLIVKKYARRIGLQEDLYGAHSLRHGFATYAALHGVEERIIMKQTRHRSVEMVRHYINEANLFINNPISMIFNKKDR</sequence>
<dbReference type="GO" id="GO:0015074">
    <property type="term" value="P:DNA integration"/>
    <property type="evidence" value="ECO:0007669"/>
    <property type="project" value="UniProtKB-KW"/>
</dbReference>